<comment type="caution">
    <text evidence="9">The sequence shown here is derived from an EMBL/GenBank/DDBJ whole genome shotgun (WGS) entry which is preliminary data.</text>
</comment>
<dbReference type="Proteomes" id="UP000673383">
    <property type="component" value="Unassembled WGS sequence"/>
</dbReference>
<dbReference type="PANTHER" id="PTHR10587">
    <property type="entry name" value="GLYCOSYL TRANSFERASE-RELATED"/>
    <property type="match status" value="1"/>
</dbReference>
<evidence type="ECO:0000256" key="1">
    <source>
        <dbReference type="ARBA" id="ARBA00003236"/>
    </source>
</evidence>
<dbReference type="PROSITE" id="PS51677">
    <property type="entry name" value="NODB"/>
    <property type="match status" value="1"/>
</dbReference>
<feature type="region of interest" description="Disordered" evidence="7">
    <location>
        <begin position="397"/>
        <end position="427"/>
    </location>
</feature>
<sequence length="459" mass="49997">MIANVLVMIRKRSRTVVRAALLGCGLMTPYAALAADCPNPNALGTSRTLVVDPKEHPRIGTMQYPETLPLADHEVVLTFDDGPLPKYSNQVLAILASQCVKATFFTIGSQARFNPEGVRKLIAAGHTVGTHSQNHPLTMNKMPLEKVRQEVDDGIASTLAALNGDKSKLAPFFRIPGLMRAEIPEAYLASQGIQVWSADFPADDWRHISPQRVYDLAIQRIEAKRKGILLLHDIQPRTVAALPRILNTLKERGYRIVHVVPATPDRPATPTQPQQWYLHPPTETVATTRWPKIPNFVFTATRALPAPVLADMDWRDADILDHAQRTRVAMPVRTLWPQPQLARFASVSTLPVPASDVFRVPEALDLTLLAARSTANRRLAQRAAVGAGVPRAQAFSARQAGHPKHAAHQAPAAAHGRAHGAPLHVAPPAADNASVHVANNLKKRTPRAEAAAAGKRVPD</sequence>
<organism evidence="9 10">
    <name type="scientific">Bradyrhizobium elkanii</name>
    <dbReference type="NCBI Taxonomy" id="29448"/>
    <lineage>
        <taxon>Bacteria</taxon>
        <taxon>Pseudomonadati</taxon>
        <taxon>Pseudomonadota</taxon>
        <taxon>Alphaproteobacteria</taxon>
        <taxon>Hyphomicrobiales</taxon>
        <taxon>Nitrobacteraceae</taxon>
        <taxon>Bradyrhizobium</taxon>
    </lineage>
</organism>
<feature type="signal peptide" evidence="8">
    <location>
        <begin position="1"/>
        <end position="34"/>
    </location>
</feature>
<dbReference type="GO" id="GO:0016020">
    <property type="term" value="C:membrane"/>
    <property type="evidence" value="ECO:0007669"/>
    <property type="project" value="TreeGrafter"/>
</dbReference>
<dbReference type="InterPro" id="IPR050248">
    <property type="entry name" value="Polysacc_deacetylase_ArnD"/>
</dbReference>
<dbReference type="InterPro" id="IPR002509">
    <property type="entry name" value="NODB_dom"/>
</dbReference>
<dbReference type="SUPFAM" id="SSF88713">
    <property type="entry name" value="Glycoside hydrolase/deacetylase"/>
    <property type="match status" value="1"/>
</dbReference>
<dbReference type="GeneID" id="92954178"/>
<evidence type="ECO:0000256" key="2">
    <source>
        <dbReference type="ARBA" id="ARBA00010973"/>
    </source>
</evidence>
<evidence type="ECO:0000313" key="9">
    <source>
        <dbReference type="EMBL" id="MBP1296782.1"/>
    </source>
</evidence>
<proteinExistence type="inferred from homology"/>
<accession>A0A4Q4K0W0</accession>
<keyword evidence="4" id="KW-0479">Metal-binding</keyword>
<evidence type="ECO:0000256" key="8">
    <source>
        <dbReference type="SAM" id="SignalP"/>
    </source>
</evidence>
<feature type="compositionally biased region" description="Low complexity" evidence="7">
    <location>
        <begin position="408"/>
        <end position="424"/>
    </location>
</feature>
<gene>
    <name evidence="9" type="ORF">JOH49_006535</name>
</gene>
<protein>
    <recommendedName>
        <fullName evidence="3">Chitooligosaccharide deacetylase</fullName>
    </recommendedName>
    <alternativeName>
        <fullName evidence="6">Nodulation protein B</fullName>
    </alternativeName>
</protein>
<name>A0A4Q4K0W0_BRAEL</name>
<dbReference type="EMBL" id="JAFICZ010000001">
    <property type="protein sequence ID" value="MBP1296782.1"/>
    <property type="molecule type" value="Genomic_DNA"/>
</dbReference>
<reference evidence="9" key="1">
    <citation type="submission" date="2021-02" db="EMBL/GenBank/DDBJ databases">
        <title>Genomic Encyclopedia of Type Strains, Phase IV (KMG-V): Genome sequencing to study the core and pangenomes of soil and plant-associated prokaryotes.</title>
        <authorList>
            <person name="Whitman W."/>
        </authorList>
    </citation>
    <scope>NUCLEOTIDE SEQUENCE</scope>
    <source>
        <strain evidence="9">USDA 406</strain>
    </source>
</reference>
<dbReference type="Pfam" id="PF01522">
    <property type="entry name" value="Polysacc_deac_1"/>
    <property type="match status" value="1"/>
</dbReference>
<evidence type="ECO:0000256" key="5">
    <source>
        <dbReference type="ARBA" id="ARBA00022801"/>
    </source>
</evidence>
<evidence type="ECO:0000313" key="10">
    <source>
        <dbReference type="Proteomes" id="UP000673383"/>
    </source>
</evidence>
<dbReference type="Gene3D" id="3.20.20.370">
    <property type="entry name" value="Glycoside hydrolase/deacetylase"/>
    <property type="match status" value="1"/>
</dbReference>
<comment type="function">
    <text evidence="1">Is involved in generating a small heat-stable compound (Nod), an acylated oligomer of N-acetylglucosamine, that stimulates mitosis in various plant protoplasts.</text>
</comment>
<evidence type="ECO:0000256" key="7">
    <source>
        <dbReference type="SAM" id="MobiDB-lite"/>
    </source>
</evidence>
<comment type="similarity">
    <text evidence="2">Belongs to the polysaccharide deacetylase family.</text>
</comment>
<evidence type="ECO:0000256" key="6">
    <source>
        <dbReference type="ARBA" id="ARBA00032976"/>
    </source>
</evidence>
<dbReference type="PANTHER" id="PTHR10587:SF133">
    <property type="entry name" value="CHITIN DEACETYLASE 1-RELATED"/>
    <property type="match status" value="1"/>
</dbReference>
<evidence type="ECO:0000256" key="3">
    <source>
        <dbReference type="ARBA" id="ARBA00020071"/>
    </source>
</evidence>
<dbReference type="GO" id="GO:0046872">
    <property type="term" value="F:metal ion binding"/>
    <property type="evidence" value="ECO:0007669"/>
    <property type="project" value="UniProtKB-KW"/>
</dbReference>
<evidence type="ECO:0000256" key="4">
    <source>
        <dbReference type="ARBA" id="ARBA00022723"/>
    </source>
</evidence>
<dbReference type="InterPro" id="IPR011330">
    <property type="entry name" value="Glyco_hydro/deAcase_b/a-brl"/>
</dbReference>
<dbReference type="AlphaFoldDB" id="A0A4Q4K0W0"/>
<dbReference type="GO" id="GO:0005975">
    <property type="term" value="P:carbohydrate metabolic process"/>
    <property type="evidence" value="ECO:0007669"/>
    <property type="project" value="InterPro"/>
</dbReference>
<dbReference type="CDD" id="cd10917">
    <property type="entry name" value="CE4_NodB_like_6s_7s"/>
    <property type="match status" value="1"/>
</dbReference>
<feature type="chain" id="PRO_5041086294" description="Chitooligosaccharide deacetylase" evidence="8">
    <location>
        <begin position="35"/>
        <end position="459"/>
    </location>
</feature>
<keyword evidence="8" id="KW-0732">Signal</keyword>
<dbReference type="RefSeq" id="WP_018272046.1">
    <property type="nucleotide sequence ID" value="NZ_BJNL01000080.1"/>
</dbReference>
<dbReference type="GO" id="GO:0016810">
    <property type="term" value="F:hydrolase activity, acting on carbon-nitrogen (but not peptide) bonds"/>
    <property type="evidence" value="ECO:0007669"/>
    <property type="project" value="InterPro"/>
</dbReference>
<keyword evidence="5" id="KW-0378">Hydrolase</keyword>